<comment type="caution">
    <text evidence="2">The sequence shown here is derived from an EMBL/GenBank/DDBJ whole genome shotgun (WGS) entry which is preliminary data.</text>
</comment>
<reference evidence="2 3" key="1">
    <citation type="submission" date="2018-10" db="EMBL/GenBank/DDBJ databases">
        <title>Genomic Encyclopedia of Type Strains, Phase IV (KMG-IV): sequencing the most valuable type-strain genomes for metagenomic binning, comparative biology and taxonomic classification.</title>
        <authorList>
            <person name="Goeker M."/>
        </authorList>
    </citation>
    <scope>NUCLEOTIDE SEQUENCE [LARGE SCALE GENOMIC DNA]</scope>
    <source>
        <strain evidence="2 3">DSM 23229</strain>
    </source>
</reference>
<dbReference type="Pfam" id="PF08808">
    <property type="entry name" value="RES"/>
    <property type="match status" value="1"/>
</dbReference>
<gene>
    <name evidence="2" type="ORF">C7446_0388</name>
</gene>
<dbReference type="SMART" id="SM00953">
    <property type="entry name" value="RES"/>
    <property type="match status" value="1"/>
</dbReference>
<evidence type="ECO:0000313" key="3">
    <source>
        <dbReference type="Proteomes" id="UP000281975"/>
    </source>
</evidence>
<sequence length="172" mass="19268">MIELSHFASVAYRVHDPKWSFIPTSGAGAGEHGGRLNRIGLSALYLALDEATAIAEYKQLSALMPPGLIVSYEVKVTNLVDFREGFSSGWDPLWQELYCDWRRIWFNQRVEPPSWLIGDMILEAGDKGVLFPSLARPEGTNLVLFTEALTDQDRLAAYDPHGQLPRDSSSWT</sequence>
<dbReference type="AlphaFoldDB" id="A0A420X1M1"/>
<dbReference type="RefSeq" id="WP_121170747.1">
    <property type="nucleotide sequence ID" value="NZ_RBIN01000001.1"/>
</dbReference>
<dbReference type="Proteomes" id="UP000281975">
    <property type="component" value="Unassembled WGS sequence"/>
</dbReference>
<feature type="domain" description="RES" evidence="1">
    <location>
        <begin position="23"/>
        <end position="163"/>
    </location>
</feature>
<evidence type="ECO:0000313" key="2">
    <source>
        <dbReference type="EMBL" id="RKR07575.1"/>
    </source>
</evidence>
<dbReference type="InterPro" id="IPR014914">
    <property type="entry name" value="RES_dom"/>
</dbReference>
<dbReference type="EMBL" id="RBIN01000001">
    <property type="protein sequence ID" value="RKR07575.1"/>
    <property type="molecule type" value="Genomic_DNA"/>
</dbReference>
<name>A0A420X1M1_9GAMM</name>
<dbReference type="OrthoDB" id="648213at2"/>
<accession>A0A420X1M1</accession>
<proteinExistence type="predicted"/>
<evidence type="ECO:0000259" key="1">
    <source>
        <dbReference type="SMART" id="SM00953"/>
    </source>
</evidence>
<organism evidence="2 3">
    <name type="scientific">Kushneria sinocarnis</name>
    <dbReference type="NCBI Taxonomy" id="595502"/>
    <lineage>
        <taxon>Bacteria</taxon>
        <taxon>Pseudomonadati</taxon>
        <taxon>Pseudomonadota</taxon>
        <taxon>Gammaproteobacteria</taxon>
        <taxon>Oceanospirillales</taxon>
        <taxon>Halomonadaceae</taxon>
        <taxon>Kushneria</taxon>
    </lineage>
</organism>
<protein>
    <submittedName>
        <fullName evidence="2">RES domain-containing protein</fullName>
    </submittedName>
</protein>
<keyword evidence="3" id="KW-1185">Reference proteome</keyword>